<name>A0A0F9DK23_9ZZZZ</name>
<dbReference type="AlphaFoldDB" id="A0A0F9DK23"/>
<proteinExistence type="predicted"/>
<evidence type="ECO:0000313" key="1">
    <source>
        <dbReference type="EMBL" id="KKL54186.1"/>
    </source>
</evidence>
<gene>
    <name evidence="1" type="ORF">LCGC14_2267900</name>
</gene>
<accession>A0A0F9DK23</accession>
<dbReference type="EMBL" id="LAZR01031287">
    <property type="protein sequence ID" value="KKL54186.1"/>
    <property type="molecule type" value="Genomic_DNA"/>
</dbReference>
<comment type="caution">
    <text evidence="1">The sequence shown here is derived from an EMBL/GenBank/DDBJ whole genome shotgun (WGS) entry which is preliminary data.</text>
</comment>
<sequence>MNQILTKPLKKDDMEVNVNYNYQHFNAKEETKAKFDGPNIGDTAPDFTAYT</sequence>
<protein>
    <submittedName>
        <fullName evidence="1">Uncharacterized protein</fullName>
    </submittedName>
</protein>
<organism evidence="1">
    <name type="scientific">marine sediment metagenome</name>
    <dbReference type="NCBI Taxonomy" id="412755"/>
    <lineage>
        <taxon>unclassified sequences</taxon>
        <taxon>metagenomes</taxon>
        <taxon>ecological metagenomes</taxon>
    </lineage>
</organism>
<reference evidence="1" key="1">
    <citation type="journal article" date="2015" name="Nature">
        <title>Complex archaea that bridge the gap between prokaryotes and eukaryotes.</title>
        <authorList>
            <person name="Spang A."/>
            <person name="Saw J.H."/>
            <person name="Jorgensen S.L."/>
            <person name="Zaremba-Niedzwiedzka K."/>
            <person name="Martijn J."/>
            <person name="Lind A.E."/>
            <person name="van Eijk R."/>
            <person name="Schleper C."/>
            <person name="Guy L."/>
            <person name="Ettema T.J."/>
        </authorList>
    </citation>
    <scope>NUCLEOTIDE SEQUENCE</scope>
</reference>
<feature type="non-terminal residue" evidence="1">
    <location>
        <position position="51"/>
    </location>
</feature>